<gene>
    <name evidence="6" type="ORF">GGR37_000412</name>
</gene>
<proteinExistence type="predicted"/>
<dbReference type="GO" id="GO:0016987">
    <property type="term" value="F:sigma factor activity"/>
    <property type="evidence" value="ECO:0007669"/>
    <property type="project" value="InterPro"/>
</dbReference>
<dbReference type="InterPro" id="IPR000792">
    <property type="entry name" value="Tscrpt_reg_LuxR_C"/>
</dbReference>
<accession>A0A7W7ESU6</accession>
<dbReference type="AlphaFoldDB" id="A0A7W7ESU6"/>
<evidence type="ECO:0000259" key="5">
    <source>
        <dbReference type="PROSITE" id="PS50043"/>
    </source>
</evidence>
<dbReference type="Proteomes" id="UP000538566">
    <property type="component" value="Unassembled WGS sequence"/>
</dbReference>
<protein>
    <submittedName>
        <fullName evidence="6">DNA-binding CsgD family transcriptional regulator</fullName>
    </submittedName>
</protein>
<dbReference type="RefSeq" id="WP_258536934.1">
    <property type="nucleotide sequence ID" value="NZ_JACHOA010000001.1"/>
</dbReference>
<dbReference type="PANTHER" id="PTHR44688">
    <property type="entry name" value="DNA-BINDING TRANSCRIPTIONAL ACTIVATOR DEVR_DOSR"/>
    <property type="match status" value="1"/>
</dbReference>
<comment type="caution">
    <text evidence="6">The sequence shown here is derived from an EMBL/GenBank/DDBJ whole genome shotgun (WGS) entry which is preliminary data.</text>
</comment>
<keyword evidence="4" id="KW-1133">Transmembrane helix</keyword>
<feature type="transmembrane region" description="Helical" evidence="4">
    <location>
        <begin position="159"/>
        <end position="181"/>
    </location>
</feature>
<dbReference type="InterPro" id="IPR013249">
    <property type="entry name" value="RNA_pol_sigma70_r4_t2"/>
</dbReference>
<dbReference type="GO" id="GO:0006352">
    <property type="term" value="P:DNA-templated transcription initiation"/>
    <property type="evidence" value="ECO:0007669"/>
    <property type="project" value="InterPro"/>
</dbReference>
<keyword evidence="3" id="KW-0804">Transcription</keyword>
<feature type="domain" description="HTH luxR-type" evidence="5">
    <location>
        <begin position="6"/>
        <end position="74"/>
    </location>
</feature>
<evidence type="ECO:0000256" key="4">
    <source>
        <dbReference type="SAM" id="Phobius"/>
    </source>
</evidence>
<reference evidence="6 7" key="1">
    <citation type="submission" date="2020-08" db="EMBL/GenBank/DDBJ databases">
        <title>Genomic Encyclopedia of Type Strains, Phase IV (KMG-IV): sequencing the most valuable type-strain genomes for metagenomic binning, comparative biology and taxonomic classification.</title>
        <authorList>
            <person name="Goeker M."/>
        </authorList>
    </citation>
    <scope>NUCLEOTIDE SEQUENCE [LARGE SCALE GENOMIC DNA]</scope>
    <source>
        <strain evidence="6 7">DSM 17507</strain>
    </source>
</reference>
<keyword evidence="7" id="KW-1185">Reference proteome</keyword>
<dbReference type="SMART" id="SM00421">
    <property type="entry name" value="HTH_LUXR"/>
    <property type="match status" value="1"/>
</dbReference>
<dbReference type="PROSITE" id="PS50043">
    <property type="entry name" value="HTH_LUXR_2"/>
    <property type="match status" value="1"/>
</dbReference>
<dbReference type="GO" id="GO:0003677">
    <property type="term" value="F:DNA binding"/>
    <property type="evidence" value="ECO:0007669"/>
    <property type="project" value="UniProtKB-KW"/>
</dbReference>
<evidence type="ECO:0000256" key="1">
    <source>
        <dbReference type="ARBA" id="ARBA00023015"/>
    </source>
</evidence>
<evidence type="ECO:0000256" key="3">
    <source>
        <dbReference type="ARBA" id="ARBA00023163"/>
    </source>
</evidence>
<dbReference type="Pfam" id="PF08281">
    <property type="entry name" value="Sigma70_r4_2"/>
    <property type="match status" value="1"/>
</dbReference>
<evidence type="ECO:0000313" key="6">
    <source>
        <dbReference type="EMBL" id="MBB4612166.1"/>
    </source>
</evidence>
<keyword evidence="4" id="KW-0812">Transmembrane</keyword>
<evidence type="ECO:0000313" key="7">
    <source>
        <dbReference type="Proteomes" id="UP000538566"/>
    </source>
</evidence>
<keyword evidence="2 6" id="KW-0238">DNA-binding</keyword>
<dbReference type="InterPro" id="IPR036388">
    <property type="entry name" value="WH-like_DNA-bd_sf"/>
</dbReference>
<dbReference type="SUPFAM" id="SSF46894">
    <property type="entry name" value="C-terminal effector domain of the bipartite response regulators"/>
    <property type="match status" value="1"/>
</dbReference>
<keyword evidence="1" id="KW-0805">Transcription regulation</keyword>
<organism evidence="6 7">
    <name type="scientific">Novosphingobium taihuense</name>
    <dbReference type="NCBI Taxonomy" id="260085"/>
    <lineage>
        <taxon>Bacteria</taxon>
        <taxon>Pseudomonadati</taxon>
        <taxon>Pseudomonadota</taxon>
        <taxon>Alphaproteobacteria</taxon>
        <taxon>Sphingomonadales</taxon>
        <taxon>Sphingomonadaceae</taxon>
        <taxon>Novosphingobium</taxon>
    </lineage>
</organism>
<evidence type="ECO:0000256" key="2">
    <source>
        <dbReference type="ARBA" id="ARBA00023125"/>
    </source>
</evidence>
<dbReference type="EMBL" id="JACHOA010000001">
    <property type="protein sequence ID" value="MBB4612166.1"/>
    <property type="molecule type" value="Genomic_DNA"/>
</dbReference>
<keyword evidence="4" id="KW-0472">Membrane</keyword>
<dbReference type="InterPro" id="IPR016032">
    <property type="entry name" value="Sig_transdc_resp-reg_C-effctor"/>
</dbReference>
<dbReference type="PANTHER" id="PTHR44688:SF16">
    <property type="entry name" value="DNA-BINDING TRANSCRIPTIONAL ACTIVATOR DEVR_DOSR"/>
    <property type="match status" value="1"/>
</dbReference>
<dbReference type="Gene3D" id="1.10.10.10">
    <property type="entry name" value="Winged helix-like DNA-binding domain superfamily/Winged helix DNA-binding domain"/>
    <property type="match status" value="1"/>
</dbReference>
<sequence>MTGELFDNPLGELTAKQREVLDLLIEHKTSKEISRLLGISPHTVDQRIMLARAKLGVATRGEVAQAYRRLMAIYEQPVYEDSHIGFPPLPVASPDRDDVDVGTSAAGFDLPVHDAPAIESTNQAALAGDFFLSGKEDANAYHHVLPEMFDGPNGTLLRLGYIGGITVFLILIVLGGLSMFAQLSTMLDH</sequence>
<name>A0A7W7ESU6_9SPHN</name>
<dbReference type="CDD" id="cd06170">
    <property type="entry name" value="LuxR_C_like"/>
    <property type="match status" value="1"/>
</dbReference>